<feature type="binding site" evidence="4">
    <location>
        <begin position="66"/>
        <end position="70"/>
    </location>
    <ligand>
        <name>D-ribulose 5-phosphate</name>
        <dbReference type="ChEBI" id="CHEBI:58121"/>
    </ligand>
</feature>
<dbReference type="PANTHER" id="PTHR43732">
    <property type="entry name" value="RIBOSE 5-PHOSPHATE ISOMERASE-RELATED"/>
    <property type="match status" value="1"/>
</dbReference>
<organism evidence="5 6">
    <name type="scientific">Symbiobacterium thermophilum</name>
    <dbReference type="NCBI Taxonomy" id="2734"/>
    <lineage>
        <taxon>Bacteria</taxon>
        <taxon>Bacillati</taxon>
        <taxon>Bacillota</taxon>
        <taxon>Clostridia</taxon>
        <taxon>Eubacteriales</taxon>
        <taxon>Symbiobacteriaceae</taxon>
        <taxon>Symbiobacterium</taxon>
    </lineage>
</organism>
<dbReference type="InterPro" id="IPR003500">
    <property type="entry name" value="RpiB_LacA_LacB"/>
</dbReference>
<dbReference type="PANTHER" id="PTHR43732:SF1">
    <property type="entry name" value="RIBOSE 5-PHOSPHATE ISOMERASE"/>
    <property type="match status" value="1"/>
</dbReference>
<evidence type="ECO:0000256" key="4">
    <source>
        <dbReference type="PIRSR" id="PIRSR005384-2"/>
    </source>
</evidence>
<feature type="binding site" evidence="4">
    <location>
        <position position="136"/>
    </location>
    <ligand>
        <name>D-ribulose 5-phosphate</name>
        <dbReference type="ChEBI" id="CHEBI:58121"/>
    </ligand>
</feature>
<reference evidence="5" key="1">
    <citation type="submission" date="2017-11" db="EMBL/GenBank/DDBJ databases">
        <title>Three new genomes from thermophilic consortium.</title>
        <authorList>
            <person name="Quaggio R."/>
            <person name="Amgarten D."/>
            <person name="Setubal J.C."/>
        </authorList>
    </citation>
    <scope>NUCLEOTIDE SEQUENCE</scope>
    <source>
        <strain evidence="5">ZCTH01-B2</strain>
    </source>
</reference>
<dbReference type="NCBIfam" id="TIGR00689">
    <property type="entry name" value="rpiB_lacA_lacB"/>
    <property type="match status" value="1"/>
</dbReference>
<dbReference type="GO" id="GO:0005975">
    <property type="term" value="P:carbohydrate metabolic process"/>
    <property type="evidence" value="ECO:0007669"/>
    <property type="project" value="InterPro"/>
</dbReference>
<evidence type="ECO:0000256" key="1">
    <source>
        <dbReference type="ARBA" id="ARBA00008754"/>
    </source>
</evidence>
<dbReference type="NCBIfam" id="NF004051">
    <property type="entry name" value="PRK05571.1"/>
    <property type="match status" value="1"/>
</dbReference>
<gene>
    <name evidence="5" type="primary">rpiB</name>
    <name evidence="5" type="ORF">CWE10_03380</name>
</gene>
<dbReference type="PIRSF" id="PIRSF005384">
    <property type="entry name" value="RpiB_LacA_B"/>
    <property type="match status" value="1"/>
</dbReference>
<feature type="binding site" evidence="4">
    <location>
        <position position="109"/>
    </location>
    <ligand>
        <name>D-ribulose 5-phosphate</name>
        <dbReference type="ChEBI" id="CHEBI:58121"/>
    </ligand>
</feature>
<accession>A0A953I6B2</accession>
<keyword evidence="2 5" id="KW-0413">Isomerase</keyword>
<comment type="similarity">
    <text evidence="1">Belongs to the LacAB/RpiB family.</text>
</comment>
<dbReference type="RefSeq" id="WP_273377967.1">
    <property type="nucleotide sequence ID" value="NZ_PIUK01000018.1"/>
</dbReference>
<dbReference type="InterPro" id="IPR036569">
    <property type="entry name" value="RpiB_LacA_LacB_sf"/>
</dbReference>
<dbReference type="SUPFAM" id="SSF89623">
    <property type="entry name" value="Ribose/Galactose isomerase RpiB/AlsB"/>
    <property type="match status" value="1"/>
</dbReference>
<evidence type="ECO:0000256" key="2">
    <source>
        <dbReference type="ARBA" id="ARBA00023235"/>
    </source>
</evidence>
<feature type="active site" description="Proton acceptor" evidence="3">
    <location>
        <position position="65"/>
    </location>
</feature>
<feature type="binding site" evidence="4">
    <location>
        <position position="99"/>
    </location>
    <ligand>
        <name>D-ribulose 5-phosphate</name>
        <dbReference type="ChEBI" id="CHEBI:58121"/>
    </ligand>
</feature>
<comment type="caution">
    <text evidence="5">The sequence shown here is derived from an EMBL/GenBank/DDBJ whole genome shotgun (WGS) entry which is preliminary data.</text>
</comment>
<evidence type="ECO:0000256" key="3">
    <source>
        <dbReference type="PIRSR" id="PIRSR005384-1"/>
    </source>
</evidence>
<feature type="binding site" evidence="4">
    <location>
        <position position="132"/>
    </location>
    <ligand>
        <name>D-ribulose 5-phosphate</name>
        <dbReference type="ChEBI" id="CHEBI:58121"/>
    </ligand>
</feature>
<dbReference type="GO" id="GO:0016861">
    <property type="term" value="F:intramolecular oxidoreductase activity, interconverting aldoses and ketoses"/>
    <property type="evidence" value="ECO:0007669"/>
    <property type="project" value="UniProtKB-ARBA"/>
</dbReference>
<dbReference type="NCBIfam" id="TIGR01120">
    <property type="entry name" value="rpiB"/>
    <property type="match status" value="1"/>
</dbReference>
<dbReference type="InterPro" id="IPR051812">
    <property type="entry name" value="SPI_LacAB/RpiB"/>
</dbReference>
<evidence type="ECO:0000313" key="5">
    <source>
        <dbReference type="EMBL" id="MBY6275248.1"/>
    </source>
</evidence>
<proteinExistence type="inferred from homology"/>
<name>A0A953I6B2_SYMTR</name>
<dbReference type="Pfam" id="PF02502">
    <property type="entry name" value="LacAB_rpiB"/>
    <property type="match status" value="1"/>
</dbReference>
<dbReference type="Proteomes" id="UP000732377">
    <property type="component" value="Unassembled WGS sequence"/>
</dbReference>
<dbReference type="EMBL" id="PIUK01000018">
    <property type="protein sequence ID" value="MBY6275248.1"/>
    <property type="molecule type" value="Genomic_DNA"/>
</dbReference>
<dbReference type="AlphaFoldDB" id="A0A953I6B2"/>
<sequence length="154" mass="16637">MRIGIGNDHVGVEMKRAIVAHLESLGHEVVNFGTDSTERTDYPIYGERVARAVAAGECDCGILICGTGVGISLAANKVRGIRAVVCSEPYTARLSKQHNNTNILAFGARVIGVDLAKMIVDEWLNASYEGGRHQRRVEMIGEIERREGGALEGC</sequence>
<evidence type="ECO:0000313" key="6">
    <source>
        <dbReference type="Proteomes" id="UP000732377"/>
    </source>
</evidence>
<dbReference type="Gene3D" id="3.40.1400.10">
    <property type="entry name" value="Sugar-phosphate isomerase, RpiB/LacA/LacB"/>
    <property type="match status" value="1"/>
</dbReference>
<protein>
    <submittedName>
        <fullName evidence="5">Ribose 5-phosphate isomerase B</fullName>
    </submittedName>
</protein>
<feature type="binding site" evidence="4">
    <location>
        <begin position="8"/>
        <end position="9"/>
    </location>
    <ligand>
        <name>D-ribulose 5-phosphate</name>
        <dbReference type="ChEBI" id="CHEBI:58121"/>
    </ligand>
</feature>
<feature type="active site" description="Proton donor" evidence="3">
    <location>
        <position position="98"/>
    </location>
</feature>
<dbReference type="InterPro" id="IPR004785">
    <property type="entry name" value="RpiB"/>
</dbReference>